<sequence length="158" mass="16956">MAHLNVNPADLLHVADLYTELQTRAAAIGPQAVEEVQRVIASHGAMGYPVAVGIVTNLARKQAALNTKSADFGHYSQRFTEHAATYTSQDHEAARTYDAPTDMLDVDLATHGPAPLPTGRVICSEGLGGFACSEFLPGGMIFHWLSPVDLTGQWPDFP</sequence>
<evidence type="ECO:0000313" key="1">
    <source>
        <dbReference type="EMBL" id="ABG11603.1"/>
    </source>
</evidence>
<reference evidence="1" key="1">
    <citation type="submission" date="2006-06" db="EMBL/GenBank/DDBJ databases">
        <title>Complete sequence of plasmid of Mycobacterium sp. MCS.</title>
        <authorList>
            <consortium name="US DOE Joint Genome Institute"/>
            <person name="Copeland A."/>
            <person name="Lucas S."/>
            <person name="Lapidus A."/>
            <person name="Barry K."/>
            <person name="Detter J.C."/>
            <person name="Glavina del Rio T."/>
            <person name="Hammon N."/>
            <person name="Israni S."/>
            <person name="Dalin E."/>
            <person name="Tice H."/>
            <person name="Pitluck S."/>
            <person name="Martinez M."/>
            <person name="Schmutz J."/>
            <person name="Larimer F."/>
            <person name="Land M."/>
            <person name="Hauser L."/>
            <person name="Kyrpides N."/>
            <person name="Kim E."/>
            <person name="Miller C.D."/>
            <person name="Hughes J.E."/>
            <person name="Anderson A.J."/>
            <person name="Sims R.C."/>
            <person name="Richardson P."/>
        </authorList>
    </citation>
    <scope>NUCLEOTIDE SEQUENCE [LARGE SCALE GENOMIC DNA]</scope>
    <source>
        <strain evidence="1">MCS</strain>
        <plasmid evidence="1">Plasmid1</plasmid>
    </source>
</reference>
<accession>A0A5Q5BSY5</accession>
<gene>
    <name evidence="1" type="ordered locus">Mmcs_5503</name>
</gene>
<dbReference type="AlphaFoldDB" id="A0A5Q5BSY5"/>
<proteinExistence type="predicted"/>
<protein>
    <submittedName>
        <fullName evidence="1">Uncharacterized protein</fullName>
    </submittedName>
</protein>
<dbReference type="EMBL" id="CP000385">
    <property type="protein sequence ID" value="ABG11603.1"/>
    <property type="molecule type" value="Genomic_DNA"/>
</dbReference>
<dbReference type="KEGG" id="mmc:Mmcs_5503"/>
<geneLocation type="plasmid" evidence="1">
    <name>Plasmid1</name>
</geneLocation>
<name>A0A5Q5BSY5_MYCSS</name>
<organism evidence="1">
    <name type="scientific">Mycobacterium sp. (strain MCS)</name>
    <dbReference type="NCBI Taxonomy" id="164756"/>
    <lineage>
        <taxon>Bacteria</taxon>
        <taxon>Bacillati</taxon>
        <taxon>Actinomycetota</taxon>
        <taxon>Actinomycetes</taxon>
        <taxon>Mycobacteriales</taxon>
        <taxon>Mycobacteriaceae</taxon>
        <taxon>Mycobacterium</taxon>
    </lineage>
</organism>
<keyword evidence="1" id="KW-0614">Plasmid</keyword>